<sequence length="18" mass="2164">MCYCTLFERLERIGDDKA</sequence>
<name>A0A0D3GAV2_9ORYZ</name>
<dbReference type="Gramene" id="OBART05G25880.3">
    <property type="protein sequence ID" value="OBART05G25880.3"/>
    <property type="gene ID" value="OBART05G25880"/>
</dbReference>
<evidence type="ECO:0000313" key="1">
    <source>
        <dbReference type="EnsemblPlants" id="OBART05G25880.3"/>
    </source>
</evidence>
<reference evidence="1" key="1">
    <citation type="journal article" date="2009" name="Rice">
        <title>De Novo Next Generation Sequencing of Plant Genomes.</title>
        <authorList>
            <person name="Rounsley S."/>
            <person name="Marri P.R."/>
            <person name="Yu Y."/>
            <person name="He R."/>
            <person name="Sisneros N."/>
            <person name="Goicoechea J.L."/>
            <person name="Lee S.J."/>
            <person name="Angelova A."/>
            <person name="Kudrna D."/>
            <person name="Luo M."/>
            <person name="Affourtit J."/>
            <person name="Desany B."/>
            <person name="Knight J."/>
            <person name="Niazi F."/>
            <person name="Egholm M."/>
            <person name="Wing R.A."/>
        </authorList>
    </citation>
    <scope>NUCLEOTIDE SEQUENCE [LARGE SCALE GENOMIC DNA]</scope>
    <source>
        <strain evidence="1">cv. IRGC 105608</strain>
    </source>
</reference>
<keyword evidence="2" id="KW-1185">Reference proteome</keyword>
<protein>
    <submittedName>
        <fullName evidence="1">Uncharacterized protein</fullName>
    </submittedName>
</protein>
<reference evidence="1" key="2">
    <citation type="submission" date="2015-03" db="UniProtKB">
        <authorList>
            <consortium name="EnsemblPlants"/>
        </authorList>
    </citation>
    <scope>IDENTIFICATION</scope>
</reference>
<accession>A0A0D3GAV2</accession>
<proteinExistence type="predicted"/>
<dbReference type="HOGENOM" id="CLU_3431116_0_0_1"/>
<dbReference type="Proteomes" id="UP000026960">
    <property type="component" value="Chromosome 5"/>
</dbReference>
<organism evidence="1">
    <name type="scientific">Oryza barthii</name>
    <dbReference type="NCBI Taxonomy" id="65489"/>
    <lineage>
        <taxon>Eukaryota</taxon>
        <taxon>Viridiplantae</taxon>
        <taxon>Streptophyta</taxon>
        <taxon>Embryophyta</taxon>
        <taxon>Tracheophyta</taxon>
        <taxon>Spermatophyta</taxon>
        <taxon>Magnoliopsida</taxon>
        <taxon>Liliopsida</taxon>
        <taxon>Poales</taxon>
        <taxon>Poaceae</taxon>
        <taxon>BOP clade</taxon>
        <taxon>Oryzoideae</taxon>
        <taxon>Oryzeae</taxon>
        <taxon>Oryzinae</taxon>
        <taxon>Oryza</taxon>
    </lineage>
</organism>
<dbReference type="AlphaFoldDB" id="A0A0D3GAV2"/>
<dbReference type="EnsemblPlants" id="OBART05G25880.3">
    <property type="protein sequence ID" value="OBART05G25880.3"/>
    <property type="gene ID" value="OBART05G25880"/>
</dbReference>
<evidence type="ECO:0000313" key="2">
    <source>
        <dbReference type="Proteomes" id="UP000026960"/>
    </source>
</evidence>